<dbReference type="InterPro" id="IPR011032">
    <property type="entry name" value="GroES-like_sf"/>
</dbReference>
<feature type="domain" description="Enoyl reductase (ER)" evidence="1">
    <location>
        <begin position="8"/>
        <end position="299"/>
    </location>
</feature>
<accession>A0A2Z5AAF6</accession>
<evidence type="ECO:0000313" key="3">
    <source>
        <dbReference type="Proteomes" id="UP000250579"/>
    </source>
</evidence>
<dbReference type="Pfam" id="PF00107">
    <property type="entry name" value="ADH_zinc_N"/>
    <property type="match status" value="1"/>
</dbReference>
<dbReference type="RefSeq" id="WP_208691910.1">
    <property type="nucleotide sequence ID" value="NZ_CP022198.1"/>
</dbReference>
<reference evidence="2 3" key="1">
    <citation type="submission" date="2017-06" db="EMBL/GenBank/DDBJ databases">
        <title>Evolution towards high GC content and high-temperature stress adaptation in endophytic Pseudomonas oryzihabitans impacted its plant-growth promoting traits.</title>
        <authorList>
            <person name="Nascimento F.X."/>
        </authorList>
    </citation>
    <scope>NUCLEOTIDE SEQUENCE [LARGE SCALE GENOMIC DNA]</scope>
    <source>
        <strain evidence="2 3">MS8</strain>
    </source>
</reference>
<dbReference type="GO" id="GO:0016491">
    <property type="term" value="F:oxidoreductase activity"/>
    <property type="evidence" value="ECO:0007669"/>
    <property type="project" value="InterPro"/>
</dbReference>
<dbReference type="SUPFAM" id="SSF50129">
    <property type="entry name" value="GroES-like"/>
    <property type="match status" value="1"/>
</dbReference>
<name>A0A2Z5AAF6_9PSED</name>
<dbReference type="InterPro" id="IPR051397">
    <property type="entry name" value="Zn-ADH-like_protein"/>
</dbReference>
<dbReference type="InterPro" id="IPR020843">
    <property type="entry name" value="ER"/>
</dbReference>
<dbReference type="InterPro" id="IPR036291">
    <property type="entry name" value="NAD(P)-bd_dom_sf"/>
</dbReference>
<protein>
    <submittedName>
        <fullName evidence="2">Alcohol dehydrogenase</fullName>
    </submittedName>
</protein>
<sequence length="313" mass="32629">MKAAVVLGAGQNPSYGDFPEPICKENEVKVNVIAAALTPLAKARAAGTHYSSGGAYPFVAGADGVGHLDDGTRVFFLLPKPPQGAMAERITVPNGQWLRLPDSIDDLSAASIANAGMSSWAALVQRARIKSGQAVLVNGATGASGQLAVRIARHLGASRVIATGRNEKVLNALGADSVVLLSEDIDAFEAAVAEQFKNGIDIVLDYLWGASARAILLAAAKIQSGTPTRFVQIGSVTGEEVSLPARILRSSGVEMLGSGIGSLSLEQLMLSVSEMLNEASSAQLSLEYSAVPLINVGSVWGLKDGRRYIFTMK</sequence>
<dbReference type="Gene3D" id="3.40.50.720">
    <property type="entry name" value="NAD(P)-binding Rossmann-like Domain"/>
    <property type="match status" value="1"/>
</dbReference>
<dbReference type="PANTHER" id="PTHR43677:SF11">
    <property type="entry name" value="ZINC-CONTAINING ALCOHOL DEHYDROGENASE"/>
    <property type="match status" value="1"/>
</dbReference>
<evidence type="ECO:0000259" key="1">
    <source>
        <dbReference type="SMART" id="SM00829"/>
    </source>
</evidence>
<dbReference type="SMART" id="SM00829">
    <property type="entry name" value="PKS_ER"/>
    <property type="match status" value="1"/>
</dbReference>
<dbReference type="AlphaFoldDB" id="A0A2Z5AAF6"/>
<proteinExistence type="predicted"/>
<dbReference type="PANTHER" id="PTHR43677">
    <property type="entry name" value="SHORT-CHAIN DEHYDROGENASE/REDUCTASE"/>
    <property type="match status" value="1"/>
</dbReference>
<dbReference type="EMBL" id="CP022198">
    <property type="protein sequence ID" value="AXA67838.1"/>
    <property type="molecule type" value="Genomic_DNA"/>
</dbReference>
<dbReference type="InterPro" id="IPR013149">
    <property type="entry name" value="ADH-like_C"/>
</dbReference>
<dbReference type="SUPFAM" id="SSF51735">
    <property type="entry name" value="NAD(P)-binding Rossmann-fold domains"/>
    <property type="match status" value="1"/>
</dbReference>
<organism evidence="2 3">
    <name type="scientific">Pseudomonas oryzihabitans</name>
    <dbReference type="NCBI Taxonomy" id="47885"/>
    <lineage>
        <taxon>Bacteria</taxon>
        <taxon>Pseudomonadati</taxon>
        <taxon>Pseudomonadota</taxon>
        <taxon>Gammaproteobacteria</taxon>
        <taxon>Pseudomonadales</taxon>
        <taxon>Pseudomonadaceae</taxon>
        <taxon>Pseudomonas</taxon>
    </lineage>
</organism>
<evidence type="ECO:0000313" key="2">
    <source>
        <dbReference type="EMBL" id="AXA67838.1"/>
    </source>
</evidence>
<gene>
    <name evidence="2" type="ORF">CE139_19215</name>
</gene>
<dbReference type="Proteomes" id="UP000250579">
    <property type="component" value="Chromosome"/>
</dbReference>
<dbReference type="Gene3D" id="3.90.180.10">
    <property type="entry name" value="Medium-chain alcohol dehydrogenases, catalytic domain"/>
    <property type="match status" value="1"/>
</dbReference>